<gene>
    <name evidence="1" type="ORF">NCGR_LOCUS25263</name>
</gene>
<dbReference type="EMBL" id="CAJGYO010000006">
    <property type="protein sequence ID" value="CAD6237860.1"/>
    <property type="molecule type" value="Genomic_DNA"/>
</dbReference>
<dbReference type="OrthoDB" id="786811at2759"/>
<evidence type="ECO:0000313" key="2">
    <source>
        <dbReference type="Proteomes" id="UP000604825"/>
    </source>
</evidence>
<evidence type="ECO:0000313" key="1">
    <source>
        <dbReference type="EMBL" id="CAD6237860.1"/>
    </source>
</evidence>
<name>A0A811PEM3_9POAL</name>
<proteinExistence type="predicted"/>
<keyword evidence="2" id="KW-1185">Reference proteome</keyword>
<comment type="caution">
    <text evidence="1">The sequence shown here is derived from an EMBL/GenBank/DDBJ whole genome shotgun (WGS) entry which is preliminary data.</text>
</comment>
<dbReference type="AlphaFoldDB" id="A0A811PEM3"/>
<protein>
    <submittedName>
        <fullName evidence="1">Uncharacterized protein</fullName>
    </submittedName>
</protein>
<dbReference type="PANTHER" id="PTHR33710:SF48">
    <property type="entry name" value="OS02G0307075 PROTEIN"/>
    <property type="match status" value="1"/>
</dbReference>
<organism evidence="1 2">
    <name type="scientific">Miscanthus lutarioriparius</name>
    <dbReference type="NCBI Taxonomy" id="422564"/>
    <lineage>
        <taxon>Eukaryota</taxon>
        <taxon>Viridiplantae</taxon>
        <taxon>Streptophyta</taxon>
        <taxon>Embryophyta</taxon>
        <taxon>Tracheophyta</taxon>
        <taxon>Spermatophyta</taxon>
        <taxon>Magnoliopsida</taxon>
        <taxon>Liliopsida</taxon>
        <taxon>Poales</taxon>
        <taxon>Poaceae</taxon>
        <taxon>PACMAD clade</taxon>
        <taxon>Panicoideae</taxon>
        <taxon>Andropogonodae</taxon>
        <taxon>Andropogoneae</taxon>
        <taxon>Saccharinae</taxon>
        <taxon>Miscanthus</taxon>
    </lineage>
</organism>
<reference evidence="1" key="1">
    <citation type="submission" date="2020-10" db="EMBL/GenBank/DDBJ databases">
        <authorList>
            <person name="Han B."/>
            <person name="Lu T."/>
            <person name="Zhao Q."/>
            <person name="Huang X."/>
            <person name="Zhao Y."/>
        </authorList>
    </citation>
    <scope>NUCLEOTIDE SEQUENCE</scope>
</reference>
<sequence>MTKIDHMFASTEWLEIFPRTDLQALASLGSDHCPLFLQGDVVLDFYRGFRFEAHWAHMPGFTETVQEAWNRAVNTQDDILRIHIKLIRTTKALKNWRRKSLGGYKITWAILNITLANLERAQESRILTPEELEFKKYLKTKALGIAAIQKVKHGSKELVYVEAVIRL</sequence>
<dbReference type="PANTHER" id="PTHR33710">
    <property type="entry name" value="BNAC02G09200D PROTEIN"/>
    <property type="match status" value="1"/>
</dbReference>
<dbReference type="Proteomes" id="UP000604825">
    <property type="component" value="Unassembled WGS sequence"/>
</dbReference>
<accession>A0A811PEM3</accession>